<comment type="caution">
    <text evidence="2">The sequence shown here is derived from an EMBL/GenBank/DDBJ whole genome shotgun (WGS) entry which is preliminary data.</text>
</comment>
<feature type="non-terminal residue" evidence="2">
    <location>
        <position position="1"/>
    </location>
</feature>
<keyword evidence="1" id="KW-0472">Membrane</keyword>
<reference evidence="2" key="1">
    <citation type="journal article" date="2014" name="Front. Microbiol.">
        <title>High frequency of phylogenetically diverse reductive dehalogenase-homologous genes in deep subseafloor sedimentary metagenomes.</title>
        <authorList>
            <person name="Kawai M."/>
            <person name="Futagami T."/>
            <person name="Toyoda A."/>
            <person name="Takaki Y."/>
            <person name="Nishi S."/>
            <person name="Hori S."/>
            <person name="Arai W."/>
            <person name="Tsubouchi T."/>
            <person name="Morono Y."/>
            <person name="Uchiyama I."/>
            <person name="Ito T."/>
            <person name="Fujiyama A."/>
            <person name="Inagaki F."/>
            <person name="Takami H."/>
        </authorList>
    </citation>
    <scope>NUCLEOTIDE SEQUENCE</scope>
    <source>
        <strain evidence="2">Expedition CK06-06</strain>
    </source>
</reference>
<proteinExistence type="predicted"/>
<organism evidence="2">
    <name type="scientific">marine sediment metagenome</name>
    <dbReference type="NCBI Taxonomy" id="412755"/>
    <lineage>
        <taxon>unclassified sequences</taxon>
        <taxon>metagenomes</taxon>
        <taxon>ecological metagenomes</taxon>
    </lineage>
</organism>
<dbReference type="AlphaFoldDB" id="X1DCT5"/>
<accession>X1DCT5</accession>
<dbReference type="EMBL" id="BART01030594">
    <property type="protein sequence ID" value="GAH18002.1"/>
    <property type="molecule type" value="Genomic_DNA"/>
</dbReference>
<feature type="transmembrane region" description="Helical" evidence="1">
    <location>
        <begin position="12"/>
        <end position="34"/>
    </location>
</feature>
<keyword evidence="1" id="KW-1133">Transmembrane helix</keyword>
<protein>
    <submittedName>
        <fullName evidence="2">Uncharacterized protein</fullName>
    </submittedName>
</protein>
<evidence type="ECO:0000313" key="2">
    <source>
        <dbReference type="EMBL" id="GAH18002.1"/>
    </source>
</evidence>
<name>X1DCT5_9ZZZZ</name>
<sequence length="101" mass="11550">PNGYEALQNAIASIAIVLCLSLGFLLTLGASTLLKWKDGLREIEKEPEFAYLKGKKMRPQTDIGDGITKWGKWRDWRQYYSLVFPILFIVIWTFCLAVVPN</sequence>
<feature type="transmembrane region" description="Helical" evidence="1">
    <location>
        <begin position="79"/>
        <end position="99"/>
    </location>
</feature>
<keyword evidence="1" id="KW-0812">Transmembrane</keyword>
<gene>
    <name evidence="2" type="ORF">S01H4_53366</name>
</gene>
<evidence type="ECO:0000256" key="1">
    <source>
        <dbReference type="SAM" id="Phobius"/>
    </source>
</evidence>